<sequence>MHQIPAYETAVTLFSRDGNVWAYPSLKDALKALGERWIAANVGTHFRVFRYVARRFDPVREVWVPEPVYDEHSFIMRDDAGGVVTAATFSPLIERRRWRSHWSRMWETWNGEGPVPGVRCHRGGGHYYRRPQSMMERRQAALVLTEEGEVPPRGARNLHHLPNAWDDYYITSRGDRCWKRHRLTQWKAPRD</sequence>
<reference evidence="1 2" key="1">
    <citation type="submission" date="2015-11" db="EMBL/GenBank/DDBJ databases">
        <title>Expanding the genomic diversity of Burkholderia species for the development of highly accurate diagnostics.</title>
        <authorList>
            <person name="Sahl J."/>
            <person name="Keim P."/>
            <person name="Wagner D."/>
        </authorList>
    </citation>
    <scope>NUCLEOTIDE SEQUENCE [LARGE SCALE GENOMIC DNA]</scope>
    <source>
        <strain evidence="1 2">MSMB1808WGS</strain>
    </source>
</reference>
<dbReference type="AlphaFoldDB" id="A0AAW3N2A3"/>
<proteinExistence type="predicted"/>
<evidence type="ECO:0000313" key="2">
    <source>
        <dbReference type="Proteomes" id="UP000056453"/>
    </source>
</evidence>
<comment type="caution">
    <text evidence="1">The sequence shown here is derived from an EMBL/GenBank/DDBJ whole genome shotgun (WGS) entry which is preliminary data.</text>
</comment>
<dbReference type="Proteomes" id="UP000056453">
    <property type="component" value="Unassembled WGS sequence"/>
</dbReference>
<gene>
    <name evidence="1" type="ORF">WJ96_06020</name>
</gene>
<keyword evidence="2" id="KW-1185">Reference proteome</keyword>
<name>A0AAW3N2A3_9BURK</name>
<protein>
    <submittedName>
        <fullName evidence="1">Uncharacterized protein</fullName>
    </submittedName>
</protein>
<dbReference type="EMBL" id="LPBJ01000047">
    <property type="protein sequence ID" value="KVP98126.1"/>
    <property type="molecule type" value="Genomic_DNA"/>
</dbReference>
<accession>A0AAW3N2A3</accession>
<evidence type="ECO:0000313" key="1">
    <source>
        <dbReference type="EMBL" id="KVP98126.1"/>
    </source>
</evidence>
<organism evidence="1 2">
    <name type="scientific">Burkholderia ubonensis</name>
    <dbReference type="NCBI Taxonomy" id="101571"/>
    <lineage>
        <taxon>Bacteria</taxon>
        <taxon>Pseudomonadati</taxon>
        <taxon>Pseudomonadota</taxon>
        <taxon>Betaproteobacteria</taxon>
        <taxon>Burkholderiales</taxon>
        <taxon>Burkholderiaceae</taxon>
        <taxon>Burkholderia</taxon>
        <taxon>Burkholderia cepacia complex</taxon>
    </lineage>
</organism>
<dbReference type="RefSeq" id="WP_059925152.1">
    <property type="nucleotide sequence ID" value="NZ_LPBG01000047.1"/>
</dbReference>